<proteinExistence type="predicted"/>
<evidence type="ECO:0000256" key="1">
    <source>
        <dbReference type="ARBA" id="ARBA00022670"/>
    </source>
</evidence>
<feature type="chain" id="PRO_5032302527" description="Peptidase S1 domain-containing protein" evidence="5">
    <location>
        <begin position="23"/>
        <end position="232"/>
    </location>
</feature>
<name>A0A834XMM9_APHGI</name>
<dbReference type="InterPro" id="IPR009003">
    <property type="entry name" value="Peptidase_S1_PA"/>
</dbReference>
<evidence type="ECO:0000259" key="6">
    <source>
        <dbReference type="PROSITE" id="PS50240"/>
    </source>
</evidence>
<evidence type="ECO:0000313" key="8">
    <source>
        <dbReference type="Proteomes" id="UP000639338"/>
    </source>
</evidence>
<dbReference type="AlphaFoldDB" id="A0A834XMM9"/>
<dbReference type="Proteomes" id="UP000639338">
    <property type="component" value="Unassembled WGS sequence"/>
</dbReference>
<dbReference type="InterPro" id="IPR043504">
    <property type="entry name" value="Peptidase_S1_PA_chymotrypsin"/>
</dbReference>
<comment type="caution">
    <text evidence="7">The sequence shown here is derived from an EMBL/GenBank/DDBJ whole genome shotgun (WGS) entry which is preliminary data.</text>
</comment>
<keyword evidence="2" id="KW-0378">Hydrolase</keyword>
<evidence type="ECO:0000256" key="3">
    <source>
        <dbReference type="ARBA" id="ARBA00022825"/>
    </source>
</evidence>
<keyword evidence="4" id="KW-1015">Disulfide bond</keyword>
<dbReference type="InterPro" id="IPR001254">
    <property type="entry name" value="Trypsin_dom"/>
</dbReference>
<dbReference type="SMART" id="SM00020">
    <property type="entry name" value="Tryp_SPc"/>
    <property type="match status" value="1"/>
</dbReference>
<dbReference type="GO" id="GO:0006508">
    <property type="term" value="P:proteolysis"/>
    <property type="evidence" value="ECO:0007669"/>
    <property type="project" value="UniProtKB-KW"/>
</dbReference>
<gene>
    <name evidence="7" type="ORF">HCN44_008509</name>
</gene>
<evidence type="ECO:0000256" key="2">
    <source>
        <dbReference type="ARBA" id="ARBA00022801"/>
    </source>
</evidence>
<dbReference type="PANTHER" id="PTHR24276:SF98">
    <property type="entry name" value="FI18310P1-RELATED"/>
    <property type="match status" value="1"/>
</dbReference>
<dbReference type="PROSITE" id="PS50240">
    <property type="entry name" value="TRYPSIN_DOM"/>
    <property type="match status" value="1"/>
</dbReference>
<dbReference type="Pfam" id="PF00089">
    <property type="entry name" value="Trypsin"/>
    <property type="match status" value="1"/>
</dbReference>
<feature type="signal peptide" evidence="5">
    <location>
        <begin position="1"/>
        <end position="22"/>
    </location>
</feature>
<dbReference type="GO" id="GO:0004252">
    <property type="term" value="F:serine-type endopeptidase activity"/>
    <property type="evidence" value="ECO:0007669"/>
    <property type="project" value="InterPro"/>
</dbReference>
<evidence type="ECO:0000313" key="7">
    <source>
        <dbReference type="EMBL" id="KAF7989835.1"/>
    </source>
</evidence>
<evidence type="ECO:0000256" key="4">
    <source>
        <dbReference type="ARBA" id="ARBA00023157"/>
    </source>
</evidence>
<reference evidence="7 8" key="1">
    <citation type="submission" date="2020-08" db="EMBL/GenBank/DDBJ databases">
        <title>Aphidius gifuensis genome sequencing and assembly.</title>
        <authorList>
            <person name="Du Z."/>
        </authorList>
    </citation>
    <scope>NUCLEOTIDE SEQUENCE [LARGE SCALE GENOMIC DNA]</scope>
    <source>
        <strain evidence="7">YNYX2018</strain>
        <tissue evidence="7">Adults</tissue>
    </source>
</reference>
<keyword evidence="8" id="KW-1185">Reference proteome</keyword>
<feature type="domain" description="Peptidase S1" evidence="6">
    <location>
        <begin position="28"/>
        <end position="230"/>
    </location>
</feature>
<organism evidence="7 8">
    <name type="scientific">Aphidius gifuensis</name>
    <name type="common">Parasitoid wasp</name>
    <dbReference type="NCBI Taxonomy" id="684658"/>
    <lineage>
        <taxon>Eukaryota</taxon>
        <taxon>Metazoa</taxon>
        <taxon>Ecdysozoa</taxon>
        <taxon>Arthropoda</taxon>
        <taxon>Hexapoda</taxon>
        <taxon>Insecta</taxon>
        <taxon>Pterygota</taxon>
        <taxon>Neoptera</taxon>
        <taxon>Endopterygota</taxon>
        <taxon>Hymenoptera</taxon>
        <taxon>Apocrita</taxon>
        <taxon>Ichneumonoidea</taxon>
        <taxon>Braconidae</taxon>
        <taxon>Aphidiinae</taxon>
        <taxon>Aphidius</taxon>
    </lineage>
</organism>
<dbReference type="OrthoDB" id="8189841at2759"/>
<keyword evidence="5" id="KW-0732">Signal</keyword>
<keyword evidence="1" id="KW-0645">Protease</keyword>
<keyword evidence="3" id="KW-0720">Serine protease</keyword>
<dbReference type="InterPro" id="IPR050430">
    <property type="entry name" value="Peptidase_S1"/>
</dbReference>
<dbReference type="SUPFAM" id="SSF50494">
    <property type="entry name" value="Trypsin-like serine proteases"/>
    <property type="match status" value="1"/>
</dbReference>
<dbReference type="Gene3D" id="2.40.10.10">
    <property type="entry name" value="Trypsin-like serine proteases"/>
    <property type="match status" value="3"/>
</dbReference>
<evidence type="ECO:0000256" key="5">
    <source>
        <dbReference type="SAM" id="SignalP"/>
    </source>
</evidence>
<dbReference type="EMBL" id="JACMRX010000005">
    <property type="protein sequence ID" value="KAF7989835.1"/>
    <property type="molecule type" value="Genomic_DNA"/>
</dbReference>
<dbReference type="FunFam" id="2.40.10.10:FF:000068">
    <property type="entry name" value="transmembrane protease serine 2"/>
    <property type="match status" value="1"/>
</dbReference>
<accession>A0A834XMM9</accession>
<protein>
    <recommendedName>
        <fullName evidence="6">Peptidase S1 domain-containing protein</fullName>
    </recommendedName>
</protein>
<sequence length="232" mass="26492">MHLTISLKQLIYFCILIFVVYGNSPNKIYGGEIGNIERYPYVVSIQYQNYHVCGGVIISQLHILTSASCVLAENNIVYGNIEILSGTNDLGKDDRIVYWRIYEVAYVIIHDRYEPQRNWINDLAILKLTSPMDLFRFREEASLVSLKMRRNGFHLVGWGVHPLTGITSRYLQMLHVRSIPPTACKGSGGSPIMMGRKIVGIISFISMNPEKPAIYTLAPHYEDWIELIKQKV</sequence>
<dbReference type="PANTHER" id="PTHR24276">
    <property type="entry name" value="POLYSERASE-RELATED"/>
    <property type="match status" value="1"/>
</dbReference>